<protein>
    <submittedName>
        <fullName evidence="1">Uncharacterized protein</fullName>
    </submittedName>
</protein>
<dbReference type="EMBL" id="DAAVPY010000025">
    <property type="protein sequence ID" value="HAF6262304.1"/>
    <property type="molecule type" value="Genomic_DNA"/>
</dbReference>
<reference evidence="1" key="1">
    <citation type="journal article" date="2018" name="Genome Biol.">
        <title>SKESA: strategic k-mer extension for scrupulous assemblies.</title>
        <authorList>
            <person name="Souvorov A."/>
            <person name="Agarwala R."/>
            <person name="Lipman D.J."/>
        </authorList>
    </citation>
    <scope>NUCLEOTIDE SEQUENCE</scope>
    <source>
        <strain evidence="1">MA.CK_93/00001031</strain>
    </source>
</reference>
<dbReference type="AlphaFoldDB" id="A0A750HRF9"/>
<proteinExistence type="predicted"/>
<sequence>MLICVAEPTFERSPQVSRKSRGEPQKICRPSEQIGAPTHRFLWGACPAHRRAIGETTPFKA</sequence>
<reference evidence="1" key="2">
    <citation type="submission" date="2020-02" db="EMBL/GenBank/DDBJ databases">
        <authorList>
            <consortium name="NCBI Pathogen Detection Project"/>
        </authorList>
    </citation>
    <scope>NUCLEOTIDE SEQUENCE</scope>
    <source>
        <strain evidence="1">MA.CK_93/00001031</strain>
    </source>
</reference>
<accession>A0A750HRF9</accession>
<evidence type="ECO:0000313" key="1">
    <source>
        <dbReference type="EMBL" id="HAF6262304.1"/>
    </source>
</evidence>
<gene>
    <name evidence="1" type="ORF">G9F11_005013</name>
</gene>
<name>A0A750HRF9_SALER</name>
<comment type="caution">
    <text evidence="1">The sequence shown here is derived from an EMBL/GenBank/DDBJ whole genome shotgun (WGS) entry which is preliminary data.</text>
</comment>
<organism evidence="1">
    <name type="scientific">Salmonella enterica</name>
    <name type="common">Salmonella choleraesuis</name>
    <dbReference type="NCBI Taxonomy" id="28901"/>
    <lineage>
        <taxon>Bacteria</taxon>
        <taxon>Pseudomonadati</taxon>
        <taxon>Pseudomonadota</taxon>
        <taxon>Gammaproteobacteria</taxon>
        <taxon>Enterobacterales</taxon>
        <taxon>Enterobacteriaceae</taxon>
        <taxon>Salmonella</taxon>
    </lineage>
</organism>